<dbReference type="SMART" id="SM00091">
    <property type="entry name" value="PAS"/>
    <property type="match status" value="1"/>
</dbReference>
<dbReference type="NCBIfam" id="TIGR00229">
    <property type="entry name" value="sensory_box"/>
    <property type="match status" value="1"/>
</dbReference>
<keyword evidence="4" id="KW-1185">Reference proteome</keyword>
<name>A0A916WIX1_9BURK</name>
<dbReference type="InterPro" id="IPR035965">
    <property type="entry name" value="PAS-like_dom_sf"/>
</dbReference>
<feature type="domain" description="PAS" evidence="1">
    <location>
        <begin position="3"/>
        <end position="56"/>
    </location>
</feature>
<dbReference type="InterPro" id="IPR000700">
    <property type="entry name" value="PAS-assoc_C"/>
</dbReference>
<dbReference type="RefSeq" id="WP_188708670.1">
    <property type="nucleotide sequence ID" value="NZ_BMIG01000007.1"/>
</dbReference>
<organism evidence="3 4">
    <name type="scientific">Polaromonas eurypsychrophila</name>
    <dbReference type="NCBI Taxonomy" id="1614635"/>
    <lineage>
        <taxon>Bacteria</taxon>
        <taxon>Pseudomonadati</taxon>
        <taxon>Pseudomonadota</taxon>
        <taxon>Betaproteobacteria</taxon>
        <taxon>Burkholderiales</taxon>
        <taxon>Comamonadaceae</taxon>
        <taxon>Polaromonas</taxon>
    </lineage>
</organism>
<dbReference type="SUPFAM" id="SSF55785">
    <property type="entry name" value="PYP-like sensor domain (PAS domain)"/>
    <property type="match status" value="1"/>
</dbReference>
<evidence type="ECO:0000313" key="4">
    <source>
        <dbReference type="Proteomes" id="UP000620596"/>
    </source>
</evidence>
<proteinExistence type="predicted"/>
<evidence type="ECO:0000259" key="2">
    <source>
        <dbReference type="PROSITE" id="PS50113"/>
    </source>
</evidence>
<dbReference type="PANTHER" id="PTHR44757">
    <property type="entry name" value="DIGUANYLATE CYCLASE DGCP"/>
    <property type="match status" value="1"/>
</dbReference>
<dbReference type="Pfam" id="PF00989">
    <property type="entry name" value="PAS"/>
    <property type="match status" value="1"/>
</dbReference>
<comment type="caution">
    <text evidence="3">The sequence shown here is derived from an EMBL/GenBank/DDBJ whole genome shotgun (WGS) entry which is preliminary data.</text>
</comment>
<dbReference type="Gene3D" id="3.30.450.20">
    <property type="entry name" value="PAS domain"/>
    <property type="match status" value="1"/>
</dbReference>
<dbReference type="GO" id="GO:0006355">
    <property type="term" value="P:regulation of DNA-templated transcription"/>
    <property type="evidence" value="ECO:0007669"/>
    <property type="project" value="InterPro"/>
</dbReference>
<dbReference type="Proteomes" id="UP000620596">
    <property type="component" value="Unassembled WGS sequence"/>
</dbReference>
<reference evidence="3" key="2">
    <citation type="submission" date="2020-09" db="EMBL/GenBank/DDBJ databases">
        <authorList>
            <person name="Sun Q."/>
            <person name="Zhou Y."/>
        </authorList>
    </citation>
    <scope>NUCLEOTIDE SEQUENCE</scope>
    <source>
        <strain evidence="3">CGMCC 1.15322</strain>
    </source>
</reference>
<protein>
    <submittedName>
        <fullName evidence="3">Transcriptional regulator</fullName>
    </submittedName>
</protein>
<dbReference type="PROSITE" id="PS50113">
    <property type="entry name" value="PAC"/>
    <property type="match status" value="1"/>
</dbReference>
<feature type="domain" description="PAC" evidence="2">
    <location>
        <begin position="80"/>
        <end position="132"/>
    </location>
</feature>
<dbReference type="InterPro" id="IPR000014">
    <property type="entry name" value="PAS"/>
</dbReference>
<reference evidence="3" key="1">
    <citation type="journal article" date="2014" name="Int. J. Syst. Evol. Microbiol.">
        <title>Complete genome sequence of Corynebacterium casei LMG S-19264T (=DSM 44701T), isolated from a smear-ripened cheese.</title>
        <authorList>
            <consortium name="US DOE Joint Genome Institute (JGI-PGF)"/>
            <person name="Walter F."/>
            <person name="Albersmeier A."/>
            <person name="Kalinowski J."/>
            <person name="Ruckert C."/>
        </authorList>
    </citation>
    <scope>NUCLEOTIDE SEQUENCE</scope>
    <source>
        <strain evidence="3">CGMCC 1.15322</strain>
    </source>
</reference>
<accession>A0A916WIX1</accession>
<dbReference type="PANTHER" id="PTHR44757:SF2">
    <property type="entry name" value="BIOFILM ARCHITECTURE MAINTENANCE PROTEIN MBAA"/>
    <property type="match status" value="1"/>
</dbReference>
<dbReference type="InterPro" id="IPR052155">
    <property type="entry name" value="Biofilm_reg_signaling"/>
</dbReference>
<dbReference type="CDD" id="cd00130">
    <property type="entry name" value="PAS"/>
    <property type="match status" value="1"/>
</dbReference>
<sequence>MQTTTDLKQLVEAVGDAIVASDAGGAIVLWNPAAQRMFGFTESEALGQSLDIIVPQRQQQRHWDGYHQTMATGKTRYGNDVLRVPAVHKDGHTLSIAFTVALLHTPDGKVSAIVAVIRDETRRFAEERNLKKRLTELEIQLAAPVKAP</sequence>
<dbReference type="InterPro" id="IPR013767">
    <property type="entry name" value="PAS_fold"/>
</dbReference>
<evidence type="ECO:0000313" key="3">
    <source>
        <dbReference type="EMBL" id="GGB01621.1"/>
    </source>
</evidence>
<evidence type="ECO:0000259" key="1">
    <source>
        <dbReference type="PROSITE" id="PS50112"/>
    </source>
</evidence>
<dbReference type="AlphaFoldDB" id="A0A916WIX1"/>
<gene>
    <name evidence="3" type="ORF">GCM10011496_23180</name>
</gene>
<dbReference type="PROSITE" id="PS50112">
    <property type="entry name" value="PAS"/>
    <property type="match status" value="1"/>
</dbReference>
<dbReference type="EMBL" id="BMIG01000007">
    <property type="protein sequence ID" value="GGB01621.1"/>
    <property type="molecule type" value="Genomic_DNA"/>
</dbReference>